<dbReference type="InterPro" id="IPR011320">
    <property type="entry name" value="RNase_H1_N"/>
</dbReference>
<comment type="similarity">
    <text evidence="3">Belongs to the RNase H family.</text>
</comment>
<sequence length="270" mass="30609">MVNYYAVAAGLNIGVFTTWDECKKNVENISTAIYKKFDNEEDANNFIAEYKDTLYVYTDGACFNNGSKNAKAGIGIYFSKDNDNNVSRELVGEDLTNNIAELSAAIEAINMIKKMDVKKKVIVTDSEYVIKCATTYGAKLAAKNWEFKKDKIPPNVELVKRLFELTTKYNIQYKHVMAHTTNKDRHSVGNYYADKLANESISGAEGKLPHIKQKRPDTDLSKVIFLNVPFAEKDKAKAKGAKWNPEKKKWYILEDNENKNDLIKKYSAAI</sequence>
<dbReference type="InterPro" id="IPR012337">
    <property type="entry name" value="RNaseH-like_sf"/>
</dbReference>
<dbReference type="Gene3D" id="3.40.970.10">
    <property type="entry name" value="Ribonuclease H1, N-terminal domain"/>
    <property type="match status" value="1"/>
</dbReference>
<dbReference type="Pfam" id="PF18974">
    <property type="entry name" value="DUF5710"/>
    <property type="match status" value="1"/>
</dbReference>
<dbReference type="AlphaFoldDB" id="A0A6C0DN28"/>
<dbReference type="SUPFAM" id="SSF55658">
    <property type="entry name" value="L9 N-domain-like"/>
    <property type="match status" value="1"/>
</dbReference>
<dbReference type="GO" id="GO:0046872">
    <property type="term" value="F:metal ion binding"/>
    <property type="evidence" value="ECO:0007669"/>
    <property type="project" value="UniProtKB-KW"/>
</dbReference>
<keyword evidence="5" id="KW-0540">Nuclease</keyword>
<evidence type="ECO:0000259" key="10">
    <source>
        <dbReference type="PROSITE" id="PS50879"/>
    </source>
</evidence>
<dbReference type="CDD" id="cd09280">
    <property type="entry name" value="RNase_HI_eukaryote_like"/>
    <property type="match status" value="1"/>
</dbReference>
<dbReference type="InterPro" id="IPR037056">
    <property type="entry name" value="RNase_H1_N_sf"/>
</dbReference>
<evidence type="ECO:0000256" key="8">
    <source>
        <dbReference type="ARBA" id="ARBA00022801"/>
    </source>
</evidence>
<protein>
    <recommendedName>
        <fullName evidence="4">ribonuclease H</fullName>
        <ecNumber evidence="4">3.1.26.4</ecNumber>
    </recommendedName>
</protein>
<evidence type="ECO:0000256" key="5">
    <source>
        <dbReference type="ARBA" id="ARBA00022722"/>
    </source>
</evidence>
<dbReference type="PANTHER" id="PTHR10642:SF26">
    <property type="entry name" value="RIBONUCLEASE H1"/>
    <property type="match status" value="1"/>
</dbReference>
<evidence type="ECO:0000256" key="4">
    <source>
        <dbReference type="ARBA" id="ARBA00012180"/>
    </source>
</evidence>
<dbReference type="EC" id="3.1.26.4" evidence="4"/>
<dbReference type="EMBL" id="MN739643">
    <property type="protein sequence ID" value="QHT17620.1"/>
    <property type="molecule type" value="Genomic_DNA"/>
</dbReference>
<evidence type="ECO:0000256" key="3">
    <source>
        <dbReference type="ARBA" id="ARBA00005300"/>
    </source>
</evidence>
<organism evidence="11">
    <name type="scientific">viral metagenome</name>
    <dbReference type="NCBI Taxonomy" id="1070528"/>
    <lineage>
        <taxon>unclassified sequences</taxon>
        <taxon>metagenomes</taxon>
        <taxon>organismal metagenomes</taxon>
    </lineage>
</organism>
<name>A0A6C0DN28_9ZZZZ</name>
<keyword evidence="8" id="KW-0378">Hydrolase</keyword>
<dbReference type="PROSITE" id="PS50879">
    <property type="entry name" value="RNASE_H_1"/>
    <property type="match status" value="1"/>
</dbReference>
<evidence type="ECO:0000256" key="9">
    <source>
        <dbReference type="ARBA" id="ARBA00022842"/>
    </source>
</evidence>
<evidence type="ECO:0000313" key="11">
    <source>
        <dbReference type="EMBL" id="QHT17620.1"/>
    </source>
</evidence>
<dbReference type="InterPro" id="IPR036397">
    <property type="entry name" value="RNaseH_sf"/>
</dbReference>
<dbReference type="InterPro" id="IPR009027">
    <property type="entry name" value="Ribosomal_bL9/RNase_H1_N"/>
</dbReference>
<dbReference type="PANTHER" id="PTHR10642">
    <property type="entry name" value="RIBONUCLEASE H1"/>
    <property type="match status" value="1"/>
</dbReference>
<keyword evidence="6" id="KW-0479">Metal-binding</keyword>
<reference evidence="11" key="1">
    <citation type="journal article" date="2020" name="Nature">
        <title>Giant virus diversity and host interactions through global metagenomics.</title>
        <authorList>
            <person name="Schulz F."/>
            <person name="Roux S."/>
            <person name="Paez-Espino D."/>
            <person name="Jungbluth S."/>
            <person name="Walsh D.A."/>
            <person name="Denef V.J."/>
            <person name="McMahon K.D."/>
            <person name="Konstantinidis K.T."/>
            <person name="Eloe-Fadrosh E.A."/>
            <person name="Kyrpides N.C."/>
            <person name="Woyke T."/>
        </authorList>
    </citation>
    <scope>NUCLEOTIDE SEQUENCE</scope>
    <source>
        <strain evidence="11">GVMAG-M-3300023174-30</strain>
    </source>
</reference>
<dbReference type="GO" id="GO:0003676">
    <property type="term" value="F:nucleic acid binding"/>
    <property type="evidence" value="ECO:0007669"/>
    <property type="project" value="InterPro"/>
</dbReference>
<dbReference type="Gene3D" id="3.30.420.10">
    <property type="entry name" value="Ribonuclease H-like superfamily/Ribonuclease H"/>
    <property type="match status" value="1"/>
</dbReference>
<evidence type="ECO:0000256" key="6">
    <source>
        <dbReference type="ARBA" id="ARBA00022723"/>
    </source>
</evidence>
<accession>A0A6C0DN28</accession>
<feature type="domain" description="RNase H type-1" evidence="10">
    <location>
        <begin position="50"/>
        <end position="202"/>
    </location>
</feature>
<dbReference type="Pfam" id="PF00075">
    <property type="entry name" value="RNase_H"/>
    <property type="match status" value="1"/>
</dbReference>
<dbReference type="SUPFAM" id="SSF53098">
    <property type="entry name" value="Ribonuclease H-like"/>
    <property type="match status" value="1"/>
</dbReference>
<comment type="catalytic activity">
    <reaction evidence="1">
        <text>Endonucleolytic cleavage to 5'-phosphomonoester.</text>
        <dbReference type="EC" id="3.1.26.4"/>
    </reaction>
</comment>
<dbReference type="FunFam" id="3.40.970.10:FF:000001">
    <property type="entry name" value="Ribonuclease H1"/>
    <property type="match status" value="1"/>
</dbReference>
<keyword evidence="9" id="KW-0460">Magnesium</keyword>
<dbReference type="GO" id="GO:0004523">
    <property type="term" value="F:RNA-DNA hybrid ribonuclease activity"/>
    <property type="evidence" value="ECO:0007669"/>
    <property type="project" value="UniProtKB-EC"/>
</dbReference>
<evidence type="ECO:0000256" key="7">
    <source>
        <dbReference type="ARBA" id="ARBA00022759"/>
    </source>
</evidence>
<dbReference type="InterPro" id="IPR043764">
    <property type="entry name" value="DUF5710"/>
</dbReference>
<evidence type="ECO:0000256" key="2">
    <source>
        <dbReference type="ARBA" id="ARBA00001946"/>
    </source>
</evidence>
<dbReference type="Pfam" id="PF01693">
    <property type="entry name" value="Cauli_VI"/>
    <property type="match status" value="1"/>
</dbReference>
<comment type="cofactor">
    <cofactor evidence="2">
        <name>Mg(2+)</name>
        <dbReference type="ChEBI" id="CHEBI:18420"/>
    </cofactor>
</comment>
<evidence type="ECO:0000256" key="1">
    <source>
        <dbReference type="ARBA" id="ARBA00000077"/>
    </source>
</evidence>
<dbReference type="InterPro" id="IPR050092">
    <property type="entry name" value="RNase_H"/>
</dbReference>
<keyword evidence="7" id="KW-0255">Endonuclease</keyword>
<dbReference type="InterPro" id="IPR002156">
    <property type="entry name" value="RNaseH_domain"/>
</dbReference>
<dbReference type="GO" id="GO:0043137">
    <property type="term" value="P:DNA replication, removal of RNA primer"/>
    <property type="evidence" value="ECO:0007669"/>
    <property type="project" value="TreeGrafter"/>
</dbReference>
<proteinExistence type="inferred from homology"/>